<comment type="caution">
    <text evidence="9">The sequence shown here is derived from an EMBL/GenBank/DDBJ whole genome shotgun (WGS) entry which is preliminary data.</text>
</comment>
<evidence type="ECO:0000256" key="8">
    <source>
        <dbReference type="SAM" id="Phobius"/>
    </source>
</evidence>
<protein>
    <submittedName>
        <fullName evidence="9">Glycosyltransferase 87 family protein</fullName>
    </submittedName>
</protein>
<feature type="transmembrane region" description="Helical" evidence="8">
    <location>
        <begin position="180"/>
        <end position="201"/>
    </location>
</feature>
<feature type="transmembrane region" description="Helical" evidence="8">
    <location>
        <begin position="285"/>
        <end position="305"/>
    </location>
</feature>
<evidence type="ECO:0000256" key="6">
    <source>
        <dbReference type="ARBA" id="ARBA00023136"/>
    </source>
</evidence>
<feature type="transmembrane region" description="Helical" evidence="8">
    <location>
        <begin position="317"/>
        <end position="341"/>
    </location>
</feature>
<evidence type="ECO:0000256" key="3">
    <source>
        <dbReference type="ARBA" id="ARBA00022679"/>
    </source>
</evidence>
<proteinExistence type="inferred from homology"/>
<keyword evidence="6 8" id="KW-0472">Membrane</keyword>
<name>A0ABU9YXH2_9RHOO</name>
<dbReference type="InterPro" id="IPR018584">
    <property type="entry name" value="GT87"/>
</dbReference>
<evidence type="ECO:0000313" key="9">
    <source>
        <dbReference type="EMBL" id="MEN3068228.1"/>
    </source>
</evidence>
<evidence type="ECO:0000256" key="7">
    <source>
        <dbReference type="ARBA" id="ARBA00024033"/>
    </source>
</evidence>
<reference evidence="9 10" key="1">
    <citation type="journal article" date="2018" name="Int. J. Syst. Evol. Microbiol.">
        <title>Uliginosibacterium sediminicola sp. nov., isolated from freshwater sediment.</title>
        <authorList>
            <person name="Hwang W.M."/>
            <person name="Kim S.M."/>
            <person name="Kang K."/>
            <person name="Ahn T.Y."/>
        </authorList>
    </citation>
    <scope>NUCLEOTIDE SEQUENCE [LARGE SCALE GENOMIC DNA]</scope>
    <source>
        <strain evidence="9 10">M1-21</strain>
    </source>
</reference>
<evidence type="ECO:0000256" key="5">
    <source>
        <dbReference type="ARBA" id="ARBA00022989"/>
    </source>
</evidence>
<gene>
    <name evidence="9" type="ORF">ABDB84_07030</name>
</gene>
<evidence type="ECO:0000256" key="4">
    <source>
        <dbReference type="ARBA" id="ARBA00022692"/>
    </source>
</evidence>
<feature type="transmembrane region" description="Helical" evidence="8">
    <location>
        <begin position="102"/>
        <end position="121"/>
    </location>
</feature>
<keyword evidence="4 8" id="KW-0812">Transmembrane</keyword>
<organism evidence="9 10">
    <name type="scientific">Uliginosibacterium sediminicola</name>
    <dbReference type="NCBI Taxonomy" id="2024550"/>
    <lineage>
        <taxon>Bacteria</taxon>
        <taxon>Pseudomonadati</taxon>
        <taxon>Pseudomonadota</taxon>
        <taxon>Betaproteobacteria</taxon>
        <taxon>Rhodocyclales</taxon>
        <taxon>Zoogloeaceae</taxon>
        <taxon>Uliginosibacterium</taxon>
    </lineage>
</organism>
<comment type="similarity">
    <text evidence="7">Belongs to the glycosyltransferase 87 family.</text>
</comment>
<dbReference type="Pfam" id="PF09594">
    <property type="entry name" value="GT87"/>
    <property type="match status" value="1"/>
</dbReference>
<comment type="subcellular location">
    <subcellularLocation>
        <location evidence="1">Cell membrane</location>
        <topology evidence="1">Multi-pass membrane protein</topology>
    </subcellularLocation>
</comment>
<dbReference type="RefSeq" id="WP_345918998.1">
    <property type="nucleotide sequence ID" value="NZ_JBDIVE010000003.1"/>
</dbReference>
<dbReference type="EMBL" id="JBDIVE010000003">
    <property type="protein sequence ID" value="MEN3068228.1"/>
    <property type="molecule type" value="Genomic_DNA"/>
</dbReference>
<dbReference type="Proteomes" id="UP001410394">
    <property type="component" value="Unassembled WGS sequence"/>
</dbReference>
<feature type="transmembrane region" description="Helical" evidence="8">
    <location>
        <begin position="133"/>
        <end position="151"/>
    </location>
</feature>
<evidence type="ECO:0000256" key="2">
    <source>
        <dbReference type="ARBA" id="ARBA00022475"/>
    </source>
</evidence>
<keyword evidence="2" id="KW-1003">Cell membrane</keyword>
<keyword evidence="10" id="KW-1185">Reference proteome</keyword>
<keyword evidence="5 8" id="KW-1133">Transmembrane helix</keyword>
<evidence type="ECO:0000256" key="1">
    <source>
        <dbReference type="ARBA" id="ARBA00004651"/>
    </source>
</evidence>
<keyword evidence="3" id="KW-0808">Transferase</keyword>
<evidence type="ECO:0000313" key="10">
    <source>
        <dbReference type="Proteomes" id="UP001410394"/>
    </source>
</evidence>
<feature type="transmembrane region" description="Helical" evidence="8">
    <location>
        <begin position="207"/>
        <end position="226"/>
    </location>
</feature>
<feature type="transmembrane region" description="Helical" evidence="8">
    <location>
        <begin position="12"/>
        <end position="31"/>
    </location>
</feature>
<accession>A0ABU9YXH2</accession>
<feature type="transmembrane region" description="Helical" evidence="8">
    <location>
        <begin position="392"/>
        <end position="416"/>
    </location>
</feature>
<sequence length="436" mass="48314">MHDVVRRKLPQILLLAQLVFAVFSLFHFLSYGRLPAPFFYDVTDSFMDFFNTNYWAFQSGRFDQWRSIYPIFSFVLSKWVTSTQCIEMVATPHALRACDASAMYYLLATYLAGCALCAGMLARAFGRTTSHGFLDACLWFGVLALSLPGLYALERGNYILVAFLCLVLARRYPDDWRFALFLALAINIKQYLLVLCLGPLLKQRFDQLLLIIVFSLLINVCGLLLVPETHYSMLIDNMTTFSTTVLPSMFEKMWNPSAVAAFARAVEGTAYLSSGESWKIDGVRVLLGGMVWAGRGVAVAMFFALCLRANAVSANFIMLAMLVTLCAMSDSPGGYSTVLLFPFLPALFERPMARGYTLLLLGLYMPMELSIGPFRHFDAMDSFLSGSVLPEIVLGVSAGAYVRALSLYSLMCLMFCDLVKINGKSSAAGAPCPVLS</sequence>